<feature type="region of interest" description="Disordered" evidence="1">
    <location>
        <begin position="240"/>
        <end position="259"/>
    </location>
</feature>
<keyword evidence="2" id="KW-0812">Transmembrane</keyword>
<dbReference type="RefSeq" id="WP_259540542.1">
    <property type="nucleotide sequence ID" value="NZ_JANLCJ010000007.1"/>
</dbReference>
<name>A0ABT2H6M3_9MICO</name>
<keyword evidence="4" id="KW-1185">Reference proteome</keyword>
<sequence>MLRQKILLIIGIVVAIAAGLLAGFTITDGHIESRVVRTYQASSTVLLSAPTPTYYQVEIPGSVTEVPQADPAADPNAAAAPDLIQNPATPIDLASSAIILAYIASSDEVSDGVSAAIGGLEDGDAITAVRRTTQPAGDEAFGGRLQLPIVNIVGVSTSAERAEEIANQATKVFGDLVSAQQAEWGVPEDIRLTLDELNAPKADAGTGSNPAIPVIIVALGVFLLFVAIALVIEAIRERRRKSGADAGEPDDDLSPDDDAAVVPVAATSRAGRSKSSDTPLATTPAATTPVVAAPVVAAPVATATPDVAPPVSAAAKPSRSSKASRSAEPEGTAVFDELDDSLSEGPDENPDAGPSTSTPSGRLTRRQVRALGPTTDDSAPGTTDSTRG</sequence>
<dbReference type="EMBL" id="JANLCJ010000007">
    <property type="protein sequence ID" value="MCS5735600.1"/>
    <property type="molecule type" value="Genomic_DNA"/>
</dbReference>
<feature type="compositionally biased region" description="Acidic residues" evidence="1">
    <location>
        <begin position="247"/>
        <end position="259"/>
    </location>
</feature>
<evidence type="ECO:0008006" key="5">
    <source>
        <dbReference type="Google" id="ProtNLM"/>
    </source>
</evidence>
<organism evidence="3 4">
    <name type="scientific">Herbiconiux daphne</name>
    <dbReference type="NCBI Taxonomy" id="2970914"/>
    <lineage>
        <taxon>Bacteria</taxon>
        <taxon>Bacillati</taxon>
        <taxon>Actinomycetota</taxon>
        <taxon>Actinomycetes</taxon>
        <taxon>Micrococcales</taxon>
        <taxon>Microbacteriaceae</taxon>
        <taxon>Herbiconiux</taxon>
    </lineage>
</organism>
<keyword evidence="2" id="KW-0472">Membrane</keyword>
<reference evidence="3" key="1">
    <citation type="submission" date="2022-08" db="EMBL/GenBank/DDBJ databases">
        <authorList>
            <person name="Deng Y."/>
            <person name="Han X.-F."/>
            <person name="Zhang Y.-Q."/>
        </authorList>
    </citation>
    <scope>NUCLEOTIDE SEQUENCE</scope>
    <source>
        <strain evidence="3">CPCC 203386</strain>
    </source>
</reference>
<feature type="region of interest" description="Disordered" evidence="1">
    <location>
        <begin position="306"/>
        <end position="388"/>
    </location>
</feature>
<evidence type="ECO:0000256" key="1">
    <source>
        <dbReference type="SAM" id="MobiDB-lite"/>
    </source>
</evidence>
<feature type="transmembrane region" description="Helical" evidence="2">
    <location>
        <begin position="211"/>
        <end position="232"/>
    </location>
</feature>
<evidence type="ECO:0000256" key="2">
    <source>
        <dbReference type="SAM" id="Phobius"/>
    </source>
</evidence>
<feature type="compositionally biased region" description="Low complexity" evidence="1">
    <location>
        <begin position="306"/>
        <end position="326"/>
    </location>
</feature>
<evidence type="ECO:0000313" key="3">
    <source>
        <dbReference type="EMBL" id="MCS5735600.1"/>
    </source>
</evidence>
<feature type="compositionally biased region" description="Acidic residues" evidence="1">
    <location>
        <begin position="336"/>
        <end position="350"/>
    </location>
</feature>
<evidence type="ECO:0000313" key="4">
    <source>
        <dbReference type="Proteomes" id="UP001165586"/>
    </source>
</evidence>
<comment type="caution">
    <text evidence="3">The sequence shown here is derived from an EMBL/GenBank/DDBJ whole genome shotgun (WGS) entry which is preliminary data.</text>
</comment>
<feature type="compositionally biased region" description="Polar residues" evidence="1">
    <location>
        <begin position="375"/>
        <end position="388"/>
    </location>
</feature>
<keyword evidence="2" id="KW-1133">Transmembrane helix</keyword>
<gene>
    <name evidence="3" type="ORF">N1032_17790</name>
</gene>
<dbReference type="Proteomes" id="UP001165586">
    <property type="component" value="Unassembled WGS sequence"/>
</dbReference>
<protein>
    <recommendedName>
        <fullName evidence="5">Capsular polysaccharide biosynthesis protein</fullName>
    </recommendedName>
</protein>
<proteinExistence type="predicted"/>
<accession>A0ABT2H6M3</accession>